<dbReference type="EMBL" id="LT991977">
    <property type="protein sequence ID" value="SPK76527.1"/>
    <property type="molecule type" value="Genomic_DNA"/>
</dbReference>
<geneLocation type="plasmid" evidence="1">
    <name>II</name>
</geneLocation>
<keyword evidence="1" id="KW-0614">Plasmid</keyword>
<dbReference type="AlphaFoldDB" id="A0A375IPP5"/>
<gene>
    <name evidence="1" type="ORF">CT19425_MP80156</name>
</gene>
<name>A0A375IPP5_9BURK</name>
<organism evidence="1 2">
    <name type="scientific">Cupriavidus taiwanensis</name>
    <dbReference type="NCBI Taxonomy" id="164546"/>
    <lineage>
        <taxon>Bacteria</taxon>
        <taxon>Pseudomonadati</taxon>
        <taxon>Pseudomonadota</taxon>
        <taxon>Betaproteobacteria</taxon>
        <taxon>Burkholderiales</taxon>
        <taxon>Burkholderiaceae</taxon>
        <taxon>Cupriavidus</taxon>
    </lineage>
</organism>
<sequence length="23" mass="2686">MFLVLDNLRAHHSQPLKARVARI</sequence>
<proteinExistence type="predicted"/>
<dbReference type="Proteomes" id="UP000255505">
    <property type="component" value="Plasmid II"/>
</dbReference>
<reference evidence="1 2" key="1">
    <citation type="submission" date="2018-01" db="EMBL/GenBank/DDBJ databases">
        <authorList>
            <person name="Gaut B.S."/>
            <person name="Morton B.R."/>
            <person name="Clegg M.T."/>
            <person name="Duvall M.R."/>
        </authorList>
    </citation>
    <scope>NUCLEOTIDE SEQUENCE [LARGE SCALE GENOMIC DNA]</scope>
    <source>
        <strain evidence="1">Cupriavidus taiwanensis LMG 19425</strain>
        <plasmid evidence="2">Plasmid ii</plasmid>
    </source>
</reference>
<protein>
    <submittedName>
        <fullName evidence="1">Uncharacterized protein</fullName>
    </submittedName>
</protein>
<accession>A0A375IPP5</accession>
<evidence type="ECO:0000313" key="1">
    <source>
        <dbReference type="EMBL" id="SPK76527.1"/>
    </source>
</evidence>
<evidence type="ECO:0000313" key="2">
    <source>
        <dbReference type="Proteomes" id="UP000255505"/>
    </source>
</evidence>